<dbReference type="GO" id="GO:0005829">
    <property type="term" value="C:cytosol"/>
    <property type="evidence" value="ECO:0007669"/>
    <property type="project" value="TreeGrafter"/>
</dbReference>
<dbReference type="PRINTS" id="PR00987">
    <property type="entry name" value="TRNASYNTHGLU"/>
</dbReference>
<dbReference type="STRING" id="702114.A1355_16175"/>
<dbReference type="Gene3D" id="3.40.50.620">
    <property type="entry name" value="HUPs"/>
    <property type="match status" value="1"/>
</dbReference>
<evidence type="ECO:0000259" key="9">
    <source>
        <dbReference type="Pfam" id="PF00749"/>
    </source>
</evidence>
<dbReference type="Proteomes" id="UP000077628">
    <property type="component" value="Unassembled WGS sequence"/>
</dbReference>
<dbReference type="InterPro" id="IPR049940">
    <property type="entry name" value="GluQ/Sye"/>
</dbReference>
<dbReference type="HAMAP" id="MF_01428">
    <property type="entry name" value="Glu_Q_tRNA_synth"/>
    <property type="match status" value="1"/>
</dbReference>
<dbReference type="InterPro" id="IPR014729">
    <property type="entry name" value="Rossmann-like_a/b/a_fold"/>
</dbReference>
<feature type="domain" description="Glutamyl/glutaminyl-tRNA synthetase class Ib catalytic" evidence="9">
    <location>
        <begin position="12"/>
        <end position="245"/>
    </location>
</feature>
<keyword evidence="5 7" id="KW-0067">ATP-binding</keyword>
<dbReference type="GO" id="GO:0005524">
    <property type="term" value="F:ATP binding"/>
    <property type="evidence" value="ECO:0007669"/>
    <property type="project" value="UniProtKB-KW"/>
</dbReference>
<dbReference type="EC" id="6.1.1.-" evidence="7"/>
<gene>
    <name evidence="7" type="primary">gluQ</name>
    <name evidence="10" type="ORF">A1355_16175</name>
</gene>
<keyword evidence="4 7" id="KW-0862">Zinc</keyword>
<dbReference type="EMBL" id="LUUK01000233">
    <property type="protein sequence ID" value="OAI11340.1"/>
    <property type="molecule type" value="Genomic_DNA"/>
</dbReference>
<dbReference type="OrthoDB" id="9807503at2"/>
<keyword evidence="6 7" id="KW-0030">Aminoacyl-tRNA synthetase</keyword>
<comment type="cofactor">
    <cofactor evidence="7">
        <name>Zn(2+)</name>
        <dbReference type="ChEBI" id="CHEBI:29105"/>
    </cofactor>
    <text evidence="7">Binds 1 zinc ion per subunit.</text>
</comment>
<proteinExistence type="inferred from homology"/>
<dbReference type="InterPro" id="IPR020058">
    <property type="entry name" value="Glu/Gln-tRNA-synth_Ib_cat-dom"/>
</dbReference>
<comment type="function">
    <text evidence="7">Catalyzes the tRNA-independent activation of glutamate in presence of ATP and the subsequent transfer of glutamate onto a tRNA(Asp). Glutamate is transferred on the 2-amino-5-(4,5-dihydroxy-2-cyclopenten-1-yl) moiety of the queuosine in the wobble position of the QUC anticodon.</text>
</comment>
<name>A0A177N2A4_9GAMM</name>
<feature type="binding site" evidence="7">
    <location>
        <position position="122"/>
    </location>
    <ligand>
        <name>Zn(2+)</name>
        <dbReference type="ChEBI" id="CHEBI:29105"/>
    </ligand>
</feature>
<evidence type="ECO:0000256" key="5">
    <source>
        <dbReference type="ARBA" id="ARBA00022840"/>
    </source>
</evidence>
<feature type="short sequence motif" description="'HIGH' region" evidence="7">
    <location>
        <begin position="15"/>
        <end position="25"/>
    </location>
</feature>
<dbReference type="GO" id="GO:0006424">
    <property type="term" value="P:glutamyl-tRNA aminoacylation"/>
    <property type="evidence" value="ECO:0007669"/>
    <property type="project" value="InterPro"/>
</dbReference>
<accession>A0A177N2A4</accession>
<feature type="short sequence motif" description="'KMSKS' region" evidence="7">
    <location>
        <begin position="232"/>
        <end position="236"/>
    </location>
</feature>
<dbReference type="GO" id="GO:0006400">
    <property type="term" value="P:tRNA modification"/>
    <property type="evidence" value="ECO:0007669"/>
    <property type="project" value="InterPro"/>
</dbReference>
<keyword evidence="8" id="KW-0648">Protein biosynthesis</keyword>
<keyword evidence="3 7" id="KW-0547">Nucleotide-binding</keyword>
<comment type="caution">
    <text evidence="10">The sequence shown here is derived from an EMBL/GenBank/DDBJ whole genome shotgun (WGS) entry which is preliminary data.</text>
</comment>
<evidence type="ECO:0000313" key="10">
    <source>
        <dbReference type="EMBL" id="OAI11340.1"/>
    </source>
</evidence>
<reference evidence="11" key="1">
    <citation type="submission" date="2016-03" db="EMBL/GenBank/DDBJ databases">
        <authorList>
            <person name="Heylen K."/>
            <person name="De Vos P."/>
            <person name="Vekeman B."/>
        </authorList>
    </citation>
    <scope>NUCLEOTIDE SEQUENCE [LARGE SCALE GENOMIC DNA]</scope>
    <source>
        <strain evidence="11">R-45383</strain>
    </source>
</reference>
<feature type="binding site" evidence="7">
    <location>
        <position position="118"/>
    </location>
    <ligand>
        <name>Zn(2+)</name>
        <dbReference type="ChEBI" id="CHEBI:29105"/>
    </ligand>
</feature>
<evidence type="ECO:0000256" key="8">
    <source>
        <dbReference type="RuleBase" id="RU363037"/>
    </source>
</evidence>
<dbReference type="GO" id="GO:0008270">
    <property type="term" value="F:zinc ion binding"/>
    <property type="evidence" value="ECO:0007669"/>
    <property type="project" value="UniProtKB-UniRule"/>
</dbReference>
<evidence type="ECO:0000313" key="11">
    <source>
        <dbReference type="Proteomes" id="UP000077628"/>
    </source>
</evidence>
<feature type="binding site" evidence="7">
    <location>
        <position position="48"/>
    </location>
    <ligand>
        <name>L-glutamate</name>
        <dbReference type="ChEBI" id="CHEBI:29985"/>
    </ligand>
</feature>
<dbReference type="InterPro" id="IPR000924">
    <property type="entry name" value="Glu/Gln-tRNA-synth"/>
</dbReference>
<dbReference type="InterPro" id="IPR022380">
    <property type="entry name" value="Glu-Q_tRNA(Asp)_Synthase"/>
</dbReference>
<keyword evidence="11" id="KW-1185">Reference proteome</keyword>
<dbReference type="PANTHER" id="PTHR43311">
    <property type="entry name" value="GLUTAMATE--TRNA LIGASE"/>
    <property type="match status" value="1"/>
</dbReference>
<feature type="binding site" evidence="7">
    <location>
        <begin position="12"/>
        <end position="16"/>
    </location>
    <ligand>
        <name>L-glutamate</name>
        <dbReference type="ChEBI" id="CHEBI:29985"/>
    </ligand>
</feature>
<comment type="similarity">
    <text evidence="7">Belongs to the class-I aminoacyl-tRNA synthetase family. GluQ subfamily.</text>
</comment>
<feature type="binding site" evidence="7">
    <location>
        <position position="106"/>
    </location>
    <ligand>
        <name>Zn(2+)</name>
        <dbReference type="ChEBI" id="CHEBI:29105"/>
    </ligand>
</feature>
<feature type="binding site" evidence="7">
    <location>
        <position position="194"/>
    </location>
    <ligand>
        <name>L-glutamate</name>
        <dbReference type="ChEBI" id="CHEBI:29985"/>
    </ligand>
</feature>
<sequence>MAQPDSVRYSGRFAPSPTGPLHLGSLYTALASFLDARSHGGRWLLRIDDLDTPRNVAGAAERIIDTLFGFGLQWDDDIDFQSQHLDEYAAAIERLRERGLIYRCICSRAKLADSPDRYPGYCRNQNPDPSQAHALRLACPNQDIRFIDRLQGPMRQNLAKQVGDFVVLRKDRIFAYQLAVIVDDCRQGVNHVVRGYDLLDSTPRQCYLYQLFGQAPPTYAHIPVIVDGKGQKLSKQSRAAAVSTHSGARTLYRLLCLLNQAPPPSLRNASIADLLDWGIRHWQPAQLSGVARISQPVAHDY</sequence>
<dbReference type="GO" id="GO:0004818">
    <property type="term" value="F:glutamate-tRNA ligase activity"/>
    <property type="evidence" value="ECO:0007669"/>
    <property type="project" value="TreeGrafter"/>
</dbReference>
<feature type="binding site" evidence="7">
    <location>
        <position position="104"/>
    </location>
    <ligand>
        <name>Zn(2+)</name>
        <dbReference type="ChEBI" id="CHEBI:29105"/>
    </ligand>
</feature>
<evidence type="ECO:0000256" key="6">
    <source>
        <dbReference type="ARBA" id="ARBA00023146"/>
    </source>
</evidence>
<dbReference type="Pfam" id="PF00749">
    <property type="entry name" value="tRNA-synt_1c"/>
    <property type="match status" value="1"/>
</dbReference>
<dbReference type="AlphaFoldDB" id="A0A177N2A4"/>
<evidence type="ECO:0000256" key="1">
    <source>
        <dbReference type="ARBA" id="ARBA00022598"/>
    </source>
</evidence>
<organism evidence="10 11">
    <name type="scientific">Methylomonas koyamae</name>
    <dbReference type="NCBI Taxonomy" id="702114"/>
    <lineage>
        <taxon>Bacteria</taxon>
        <taxon>Pseudomonadati</taxon>
        <taxon>Pseudomonadota</taxon>
        <taxon>Gammaproteobacteria</taxon>
        <taxon>Methylococcales</taxon>
        <taxon>Methylococcaceae</taxon>
        <taxon>Methylomonas</taxon>
    </lineage>
</organism>
<keyword evidence="2 7" id="KW-0479">Metal-binding</keyword>
<evidence type="ECO:0000256" key="7">
    <source>
        <dbReference type="HAMAP-Rule" id="MF_01428"/>
    </source>
</evidence>
<feature type="binding site" evidence="7">
    <location>
        <position position="235"/>
    </location>
    <ligand>
        <name>ATP</name>
        <dbReference type="ChEBI" id="CHEBI:30616"/>
    </ligand>
</feature>
<evidence type="ECO:0000256" key="2">
    <source>
        <dbReference type="ARBA" id="ARBA00022723"/>
    </source>
</evidence>
<evidence type="ECO:0000256" key="4">
    <source>
        <dbReference type="ARBA" id="ARBA00022833"/>
    </source>
</evidence>
<evidence type="ECO:0000256" key="3">
    <source>
        <dbReference type="ARBA" id="ARBA00022741"/>
    </source>
</evidence>
<protein>
    <recommendedName>
        <fullName evidence="7">Glutamyl-Q tRNA(Asp) synthetase</fullName>
        <shortName evidence="7">Glu-Q-RSs</shortName>
        <ecNumber evidence="7">6.1.1.-</ecNumber>
    </recommendedName>
</protein>
<dbReference type="PANTHER" id="PTHR43311:SF1">
    <property type="entry name" value="GLUTAMYL-Q TRNA(ASP) SYNTHETASE"/>
    <property type="match status" value="1"/>
</dbReference>
<dbReference type="NCBIfam" id="NF004314">
    <property type="entry name" value="PRK05710.1-3"/>
    <property type="match status" value="1"/>
</dbReference>
<keyword evidence="1 7" id="KW-0436">Ligase</keyword>
<dbReference type="NCBIfam" id="TIGR03838">
    <property type="entry name" value="queuosine_YadB"/>
    <property type="match status" value="1"/>
</dbReference>
<dbReference type="SUPFAM" id="SSF52374">
    <property type="entry name" value="Nucleotidylyl transferase"/>
    <property type="match status" value="1"/>
</dbReference>
<feature type="binding site" evidence="7">
    <location>
        <position position="176"/>
    </location>
    <ligand>
        <name>L-glutamate</name>
        <dbReference type="ChEBI" id="CHEBI:29985"/>
    </ligand>
</feature>